<dbReference type="EMBL" id="LCRI01000002">
    <property type="protein sequence ID" value="KKW33281.1"/>
    <property type="molecule type" value="Genomic_DNA"/>
</dbReference>
<dbReference type="PANTHER" id="PTHR46401">
    <property type="entry name" value="GLYCOSYLTRANSFERASE WBBK-RELATED"/>
    <property type="match status" value="1"/>
</dbReference>
<dbReference type="InterPro" id="IPR001296">
    <property type="entry name" value="Glyco_trans_1"/>
</dbReference>
<feature type="compositionally biased region" description="Basic and acidic residues" evidence="2">
    <location>
        <begin position="1"/>
        <end position="16"/>
    </location>
</feature>
<feature type="domain" description="Glycosyl transferase family 1" evidence="3">
    <location>
        <begin position="249"/>
        <end position="408"/>
    </location>
</feature>
<dbReference type="CDD" id="cd03809">
    <property type="entry name" value="GT4_MtfB-like"/>
    <property type="match status" value="1"/>
</dbReference>
<evidence type="ECO:0000259" key="4">
    <source>
        <dbReference type="Pfam" id="PF13439"/>
    </source>
</evidence>
<gene>
    <name evidence="5" type="ORF">UY77_C0002G0029</name>
</gene>
<dbReference type="GO" id="GO:0016757">
    <property type="term" value="F:glycosyltransferase activity"/>
    <property type="evidence" value="ECO:0007669"/>
    <property type="project" value="InterPro"/>
</dbReference>
<dbReference type="SUPFAM" id="SSF53756">
    <property type="entry name" value="UDP-Glycosyltransferase/glycogen phosphorylase"/>
    <property type="match status" value="1"/>
</dbReference>
<organism evidence="5 6">
    <name type="scientific">Candidatus Uhrbacteria bacterium GW2011_GWA2_53_10</name>
    <dbReference type="NCBI Taxonomy" id="1618980"/>
    <lineage>
        <taxon>Bacteria</taxon>
        <taxon>Candidatus Uhriibacteriota</taxon>
    </lineage>
</organism>
<evidence type="ECO:0000259" key="3">
    <source>
        <dbReference type="Pfam" id="PF00534"/>
    </source>
</evidence>
<name>A0A0G1XQS5_9BACT</name>
<protein>
    <submittedName>
        <fullName evidence="5">Glycosyl transferase, group 1</fullName>
    </submittedName>
</protein>
<feature type="region of interest" description="Disordered" evidence="2">
    <location>
        <begin position="1"/>
        <end position="21"/>
    </location>
</feature>
<dbReference type="InterPro" id="IPR028098">
    <property type="entry name" value="Glyco_trans_4-like_N"/>
</dbReference>
<dbReference type="PANTHER" id="PTHR46401:SF2">
    <property type="entry name" value="GLYCOSYLTRANSFERASE WBBK-RELATED"/>
    <property type="match status" value="1"/>
</dbReference>
<dbReference type="AlphaFoldDB" id="A0A0G1XQS5"/>
<evidence type="ECO:0000313" key="5">
    <source>
        <dbReference type="EMBL" id="KKW33281.1"/>
    </source>
</evidence>
<accession>A0A0G1XQS5</accession>
<proteinExistence type="predicted"/>
<reference evidence="5 6" key="1">
    <citation type="journal article" date="2015" name="Nature">
        <title>rRNA introns, odd ribosomes, and small enigmatic genomes across a large radiation of phyla.</title>
        <authorList>
            <person name="Brown C.T."/>
            <person name="Hug L.A."/>
            <person name="Thomas B.C."/>
            <person name="Sharon I."/>
            <person name="Castelle C.J."/>
            <person name="Singh A."/>
            <person name="Wilkins M.J."/>
            <person name="Williams K.H."/>
            <person name="Banfield J.F."/>
        </authorList>
    </citation>
    <scope>NUCLEOTIDE SEQUENCE [LARGE SCALE GENOMIC DNA]</scope>
</reference>
<comment type="caution">
    <text evidence="5">The sequence shown here is derived from an EMBL/GenBank/DDBJ whole genome shotgun (WGS) entry which is preliminary data.</text>
</comment>
<dbReference type="GO" id="GO:0009103">
    <property type="term" value="P:lipopolysaccharide biosynthetic process"/>
    <property type="evidence" value="ECO:0007669"/>
    <property type="project" value="TreeGrafter"/>
</dbReference>
<evidence type="ECO:0000256" key="1">
    <source>
        <dbReference type="ARBA" id="ARBA00022679"/>
    </source>
</evidence>
<dbReference type="Gene3D" id="3.40.50.2000">
    <property type="entry name" value="Glycogen Phosphorylase B"/>
    <property type="match status" value="2"/>
</dbReference>
<evidence type="ECO:0000313" key="6">
    <source>
        <dbReference type="Proteomes" id="UP000034711"/>
    </source>
</evidence>
<keyword evidence="1 5" id="KW-0808">Transferase</keyword>
<evidence type="ECO:0000256" key="2">
    <source>
        <dbReference type="SAM" id="MobiDB-lite"/>
    </source>
</evidence>
<dbReference type="Proteomes" id="UP000034711">
    <property type="component" value="Unassembled WGS sequence"/>
</dbReference>
<feature type="domain" description="Glycosyltransferase subfamily 4-like N-terminal" evidence="4">
    <location>
        <begin position="64"/>
        <end position="227"/>
    </location>
</feature>
<dbReference type="Pfam" id="PF13439">
    <property type="entry name" value="Glyco_transf_4"/>
    <property type="match status" value="1"/>
</dbReference>
<dbReference type="Pfam" id="PF00534">
    <property type="entry name" value="Glycos_transf_1"/>
    <property type="match status" value="1"/>
</dbReference>
<sequence length="433" mass="49658">MPNRRDGRADVRHNRTGEPSAMEAYLSVGRRAGRDPQQRRRRNFRGLMNIGIDARMYGPHVGGGGLGRYVEQLVRHLEEIDQDNRYVLFLKPENINQCPANHARITKRETNIHWYTLREQWSLAKQMDAESLDLIHFPHWNVPLGLKTPFVVTIHDLILLEEPFSARATTKHPFLYALKYAGFRRVLAHTIRNARQIITVSEYTKQSIQKFFPEIPAEKIHVIYEGVTDLGDKRQGTGDNGNIVTGRLSPVTPPYFLCVGNAYPHKNLEALLHAFSFFHKLHPDVSLVFAGRSDLFYERLKRELAEIDIPNDRVHFAMNPSDQNLHALYHHAALYLIPSRLEGFGLPPLEAMREGIPVAASRRGSLPEILGDAAVYFSPDDIEEMVRVMEQVLLDLPLRETMVKKGQEQVKRYSWERMAQETLMVYLGVEGRG</sequence>